<dbReference type="AlphaFoldDB" id="Q9B968"/>
<evidence type="ECO:0000256" key="7">
    <source>
        <dbReference type="ARBA" id="ARBA00022792"/>
    </source>
</evidence>
<dbReference type="PRINTS" id="PR01166">
    <property type="entry name" value="CYCOXIDASEII"/>
</dbReference>
<dbReference type="Gene3D" id="1.10.287.90">
    <property type="match status" value="1"/>
</dbReference>
<dbReference type="PANTHER" id="PTHR22888">
    <property type="entry name" value="CYTOCHROME C OXIDASE, SUBUNIT II"/>
    <property type="match status" value="1"/>
</dbReference>
<evidence type="ECO:0000256" key="5">
    <source>
        <dbReference type="ARBA" id="ARBA00015946"/>
    </source>
</evidence>
<evidence type="ECO:0000256" key="9">
    <source>
        <dbReference type="ARBA" id="ARBA00023008"/>
    </source>
</evidence>
<evidence type="ECO:0000256" key="1">
    <source>
        <dbReference type="ARBA" id="ARBA00001935"/>
    </source>
</evidence>
<comment type="subcellular location">
    <subcellularLocation>
        <location evidence="2">Mitochondrion inner membrane</location>
        <topology evidence="2">Multi-pass membrane protein</topology>
    </subcellularLocation>
</comment>
<name>Q9B968_9HYME</name>
<dbReference type="GO" id="GO:0005743">
    <property type="term" value="C:mitochondrial inner membrane"/>
    <property type="evidence" value="ECO:0007669"/>
    <property type="project" value="UniProtKB-SubCell"/>
</dbReference>
<geneLocation type="mitochondrion" evidence="16"/>
<dbReference type="EMBL" id="AF200379">
    <property type="protein sequence ID" value="AAK00069.1"/>
    <property type="molecule type" value="Genomic_DNA"/>
</dbReference>
<dbReference type="PROSITE" id="PS50999">
    <property type="entry name" value="COX2_TM"/>
    <property type="match status" value="1"/>
</dbReference>
<dbReference type="PANTHER" id="PTHR22888:SF9">
    <property type="entry name" value="CYTOCHROME C OXIDASE SUBUNIT 2"/>
    <property type="match status" value="1"/>
</dbReference>
<evidence type="ECO:0000256" key="6">
    <source>
        <dbReference type="ARBA" id="ARBA00022692"/>
    </source>
</evidence>
<feature type="non-terminal residue" evidence="16">
    <location>
        <position position="91"/>
    </location>
</feature>
<evidence type="ECO:0000256" key="11">
    <source>
        <dbReference type="ARBA" id="ARBA00023136"/>
    </source>
</evidence>
<evidence type="ECO:0000256" key="2">
    <source>
        <dbReference type="ARBA" id="ARBA00004448"/>
    </source>
</evidence>
<keyword evidence="7" id="KW-0999">Mitochondrion inner membrane</keyword>
<keyword evidence="6 14" id="KW-0812">Transmembrane</keyword>
<proteinExistence type="inferred from homology"/>
<feature type="transmembrane region" description="Helical" evidence="14">
    <location>
        <begin position="26"/>
        <end position="48"/>
    </location>
</feature>
<keyword evidence="8 14" id="KW-1133">Transmembrane helix</keyword>
<evidence type="ECO:0000256" key="8">
    <source>
        <dbReference type="ARBA" id="ARBA00022989"/>
    </source>
</evidence>
<keyword evidence="9" id="KW-0186">Copper</keyword>
<dbReference type="EC" id="7.1.1.9" evidence="4"/>
<feature type="transmembrane region" description="Helical" evidence="14">
    <location>
        <begin position="60"/>
        <end position="81"/>
    </location>
</feature>
<comment type="catalytic activity">
    <reaction evidence="13">
        <text>4 Fe(II)-[cytochrome c] + O2 + 8 H(+)(in) = 4 Fe(III)-[cytochrome c] + 2 H2O + 4 H(+)(out)</text>
        <dbReference type="Rhea" id="RHEA:11436"/>
        <dbReference type="Rhea" id="RHEA-COMP:10350"/>
        <dbReference type="Rhea" id="RHEA-COMP:14399"/>
        <dbReference type="ChEBI" id="CHEBI:15377"/>
        <dbReference type="ChEBI" id="CHEBI:15378"/>
        <dbReference type="ChEBI" id="CHEBI:15379"/>
        <dbReference type="ChEBI" id="CHEBI:29033"/>
        <dbReference type="ChEBI" id="CHEBI:29034"/>
        <dbReference type="EC" id="7.1.1.9"/>
    </reaction>
    <physiologicalReaction direction="left-to-right" evidence="13">
        <dbReference type="Rhea" id="RHEA:11437"/>
    </physiologicalReaction>
</comment>
<dbReference type="SUPFAM" id="SSF81464">
    <property type="entry name" value="Cytochrome c oxidase subunit II-like, transmembrane region"/>
    <property type="match status" value="1"/>
</dbReference>
<evidence type="ECO:0000256" key="10">
    <source>
        <dbReference type="ARBA" id="ARBA00023128"/>
    </source>
</evidence>
<dbReference type="GO" id="GO:0042773">
    <property type="term" value="P:ATP synthesis coupled electron transport"/>
    <property type="evidence" value="ECO:0007669"/>
    <property type="project" value="TreeGrafter"/>
</dbReference>
<sequence>MSLWSQMNLQDASSPVMQYMTIFHEFAMIFAILITMLLIHIILMMLINKYANLNLIHGDLIEIIWTILPVLILLFLAYPSLQLLYLTENDS</sequence>
<comment type="cofactor">
    <cofactor evidence="1">
        <name>Cu cation</name>
        <dbReference type="ChEBI" id="CHEBI:23378"/>
    </cofactor>
</comment>
<evidence type="ECO:0000256" key="14">
    <source>
        <dbReference type="SAM" id="Phobius"/>
    </source>
</evidence>
<dbReference type="GO" id="GO:0004129">
    <property type="term" value="F:cytochrome-c oxidase activity"/>
    <property type="evidence" value="ECO:0007669"/>
    <property type="project" value="UniProtKB-EC"/>
</dbReference>
<dbReference type="InterPro" id="IPR036257">
    <property type="entry name" value="Cyt_c_oxidase_su2_TM_sf"/>
</dbReference>
<feature type="domain" description="Cytochrome oxidase subunit II transmembrane region profile" evidence="15">
    <location>
        <begin position="1"/>
        <end position="91"/>
    </location>
</feature>
<keyword evidence="11 14" id="KW-0472">Membrane</keyword>
<evidence type="ECO:0000259" key="15">
    <source>
        <dbReference type="PROSITE" id="PS50999"/>
    </source>
</evidence>
<comment type="similarity">
    <text evidence="3">Belongs to the cytochrome c oxidase subunit 2 family.</text>
</comment>
<accession>Q9B968</accession>
<reference evidence="16" key="1">
    <citation type="journal article" date="2001" name="Syst. Biol.">
        <title>Phylogenetic relationships of fig wasps pollinating functionally dioecious Ficus based on mitochondrial DNA sequences and morphology.</title>
        <authorList>
            <person name="Weiblen G.D."/>
        </authorList>
    </citation>
    <scope>NUCLEOTIDE SEQUENCE</scope>
    <source>
        <strain evidence="16">GW1075</strain>
    </source>
</reference>
<dbReference type="InterPro" id="IPR045187">
    <property type="entry name" value="CcO_II"/>
</dbReference>
<dbReference type="InterPro" id="IPR011759">
    <property type="entry name" value="Cyt_c_oxidase_su2_TM_dom"/>
</dbReference>
<evidence type="ECO:0000256" key="3">
    <source>
        <dbReference type="ARBA" id="ARBA00007866"/>
    </source>
</evidence>
<keyword evidence="10 16" id="KW-0496">Mitochondrion</keyword>
<dbReference type="Pfam" id="PF02790">
    <property type="entry name" value="COX2_TM"/>
    <property type="match status" value="1"/>
</dbReference>
<evidence type="ECO:0000256" key="4">
    <source>
        <dbReference type="ARBA" id="ARBA00012949"/>
    </source>
</evidence>
<protein>
    <recommendedName>
        <fullName evidence="5">Cytochrome c oxidase subunit 2</fullName>
        <ecNumber evidence="4">7.1.1.9</ecNumber>
    </recommendedName>
    <alternativeName>
        <fullName evidence="12">Cytochrome c oxidase polypeptide II</fullName>
    </alternativeName>
</protein>
<evidence type="ECO:0000313" key="16">
    <source>
        <dbReference type="EMBL" id="AAK00069.1"/>
    </source>
</evidence>
<evidence type="ECO:0000256" key="12">
    <source>
        <dbReference type="ARBA" id="ARBA00031389"/>
    </source>
</evidence>
<organism evidence="16">
    <name type="scientific">Ceratosolen fusciceps</name>
    <dbReference type="NCBI Taxonomy" id="130011"/>
    <lineage>
        <taxon>Eukaryota</taxon>
        <taxon>Metazoa</taxon>
        <taxon>Ecdysozoa</taxon>
        <taxon>Arthropoda</taxon>
        <taxon>Hexapoda</taxon>
        <taxon>Insecta</taxon>
        <taxon>Pterygota</taxon>
        <taxon>Neoptera</taxon>
        <taxon>Endopterygota</taxon>
        <taxon>Hymenoptera</taxon>
        <taxon>Apocrita</taxon>
        <taxon>Proctotrupomorpha</taxon>
        <taxon>Chalcidoidea</taxon>
        <taxon>Agaonidae</taxon>
        <taxon>Agaoninae</taxon>
        <taxon>Ceratosolen</taxon>
    </lineage>
</organism>
<evidence type="ECO:0000256" key="13">
    <source>
        <dbReference type="ARBA" id="ARBA00049512"/>
    </source>
</evidence>